<comment type="similarity">
    <text evidence="4">Belongs to the metallo-dependent hydrolases superfamily. Phosphotriesterase family.</text>
</comment>
<feature type="binding site" evidence="3">
    <location>
        <position position="315"/>
    </location>
    <ligand>
        <name>a divalent metal cation</name>
        <dbReference type="ChEBI" id="CHEBI:60240"/>
        <label>1</label>
    </ligand>
</feature>
<feature type="binding site" evidence="3">
    <location>
        <position position="249"/>
    </location>
    <ligand>
        <name>a divalent metal cation</name>
        <dbReference type="ChEBI" id="CHEBI:60240"/>
        <label>2</label>
    </ligand>
</feature>
<evidence type="ECO:0000256" key="4">
    <source>
        <dbReference type="PROSITE-ProRule" id="PRU00679"/>
    </source>
</evidence>
<dbReference type="InterPro" id="IPR017947">
    <property type="entry name" value="AryldialkylPase_Zn-BS"/>
</dbReference>
<dbReference type="PIRSF" id="PIRSF016839">
    <property type="entry name" value="PhP"/>
    <property type="match status" value="1"/>
</dbReference>
<dbReference type="PANTHER" id="PTHR10819">
    <property type="entry name" value="PHOSPHOTRIESTERASE-RELATED"/>
    <property type="match status" value="1"/>
</dbReference>
<dbReference type="Pfam" id="PF02126">
    <property type="entry name" value="PTE"/>
    <property type="match status" value="1"/>
</dbReference>
<feature type="binding site" evidence="3">
    <location>
        <position position="188"/>
    </location>
    <ligand>
        <name>a divalent metal cation</name>
        <dbReference type="ChEBI" id="CHEBI:60240"/>
        <label>1</label>
    </ligand>
</feature>
<dbReference type="GO" id="GO:0008270">
    <property type="term" value="F:zinc ion binding"/>
    <property type="evidence" value="ECO:0007669"/>
    <property type="project" value="InterPro"/>
</dbReference>
<gene>
    <name evidence="5" type="ORF">CN311_06690</name>
</gene>
<feature type="binding site" evidence="3">
    <location>
        <position position="47"/>
    </location>
    <ligand>
        <name>a divalent metal cation</name>
        <dbReference type="ChEBI" id="CHEBI:60240"/>
        <label>1</label>
    </ligand>
</feature>
<dbReference type="AlphaFoldDB" id="A0A2A6FJI3"/>
<reference evidence="5 6" key="1">
    <citation type="submission" date="2017-09" db="EMBL/GenBank/DDBJ databases">
        <title>Mesorhizobum sanjuanii sp. nov. isolated from nodules of Lotus tenuis in saline-alkaline lowlands of Flooding Pampa.</title>
        <authorList>
            <person name="Sannazzaro A.I."/>
            <person name="Torres Tejerizo G.A."/>
            <person name="Fontana F."/>
            <person name="Cumpa Velazquez L.M."/>
            <person name="Hansen L."/>
            <person name="Pistorio M."/>
            <person name="Estrella M.J."/>
        </authorList>
    </citation>
    <scope>NUCLEOTIDE SEQUENCE [LARGE SCALE GENOMIC DNA]</scope>
    <source>
        <strain evidence="5 6">BSA136</strain>
    </source>
</reference>
<keyword evidence="2" id="KW-0378">Hydrolase</keyword>
<accession>A0A2A6FJI3</accession>
<proteinExistence type="inferred from homology"/>
<sequence>MDHLFKDKPIKDRPGERAPIGVRSGMVMTVTGPVAIADMGVTLMHEHILLDGATSWKCPCHPDEKKIAEQPVSMEIIGELRMNPYMNRDNVSLDDSDLALSELAKYRALGGHTVVDATNIGIGRDPAKLARIARVSGLRIVMGTGFYLQHTHPDWLKAMDVDEVTEFLVNDVGGGATQPDIMAGIIGEVGVSKDFTDEERKSLRASARAAKITGVPLTIHLPGWERLAHDVLDVVEAEGADLRHTVLCHMNPSHNDLTYQKSLAARGAFLEYDMIGMDFYYADQDAQSPSDEQNAQAIRSLIDMGLIDRLLLSQDVFLKIMLTRFGGFGYGFILKHFVPRLKRHGVEQPAIDRMLVDNPKTVFAASL</sequence>
<dbReference type="InterPro" id="IPR032466">
    <property type="entry name" value="Metal_Hydrolase"/>
</dbReference>
<dbReference type="InterPro" id="IPR001559">
    <property type="entry name" value="Phosphotriesterase"/>
</dbReference>
<comment type="caution">
    <text evidence="4">Lacks conserved residue(s) required for the propagation of feature annotation.</text>
</comment>
<keyword evidence="1 3" id="KW-0479">Metal-binding</keyword>
<evidence type="ECO:0000256" key="1">
    <source>
        <dbReference type="ARBA" id="ARBA00022723"/>
    </source>
</evidence>
<dbReference type="PROSITE" id="PS51347">
    <property type="entry name" value="PHOSPHOTRIESTERASE_2"/>
    <property type="match status" value="1"/>
</dbReference>
<dbReference type="Proteomes" id="UP000219182">
    <property type="component" value="Unassembled WGS sequence"/>
</dbReference>
<feature type="binding site" evidence="3">
    <location>
        <position position="188"/>
    </location>
    <ligand>
        <name>a divalent metal cation</name>
        <dbReference type="ChEBI" id="CHEBI:60240"/>
        <label>2</label>
    </ligand>
</feature>
<evidence type="ECO:0000313" key="6">
    <source>
        <dbReference type="Proteomes" id="UP000219182"/>
    </source>
</evidence>
<name>A0A2A6FJI3_9HYPH</name>
<dbReference type="PROSITE" id="PS01322">
    <property type="entry name" value="PHOSPHOTRIESTERASE_1"/>
    <property type="match status" value="1"/>
</dbReference>
<comment type="caution">
    <text evidence="5">The sequence shown here is derived from an EMBL/GenBank/DDBJ whole genome shotgun (WGS) entry which is preliminary data.</text>
</comment>
<organism evidence="5 6">
    <name type="scientific">Mesorhizobium sanjuanii</name>
    <dbReference type="NCBI Taxonomy" id="2037900"/>
    <lineage>
        <taxon>Bacteria</taxon>
        <taxon>Pseudomonadati</taxon>
        <taxon>Pseudomonadota</taxon>
        <taxon>Alphaproteobacteria</taxon>
        <taxon>Hyphomicrobiales</taxon>
        <taxon>Phyllobacteriaceae</taxon>
        <taxon>Mesorhizobium</taxon>
    </lineage>
</organism>
<protein>
    <submittedName>
        <fullName evidence="5">Phosphotriesterase-related protein</fullName>
    </submittedName>
</protein>
<dbReference type="CDD" id="cd00530">
    <property type="entry name" value="PTE"/>
    <property type="match status" value="1"/>
</dbReference>
<feature type="binding site" evidence="3">
    <location>
        <position position="220"/>
    </location>
    <ligand>
        <name>a divalent metal cation</name>
        <dbReference type="ChEBI" id="CHEBI:60240"/>
        <label>2</label>
    </ligand>
</feature>
<keyword evidence="6" id="KW-1185">Reference proteome</keyword>
<evidence type="ECO:0000313" key="5">
    <source>
        <dbReference type="EMBL" id="PDQ21902.1"/>
    </source>
</evidence>
<evidence type="ECO:0000256" key="2">
    <source>
        <dbReference type="ARBA" id="ARBA00022801"/>
    </source>
</evidence>
<dbReference type="PANTHER" id="PTHR10819:SF3">
    <property type="entry name" value="PHOSPHOTRIESTERASE-RELATED PROTEIN"/>
    <property type="match status" value="1"/>
</dbReference>
<evidence type="ECO:0000256" key="3">
    <source>
        <dbReference type="PIRSR" id="PIRSR601559-52"/>
    </source>
</evidence>
<dbReference type="SUPFAM" id="SSF51556">
    <property type="entry name" value="Metallo-dependent hydrolases"/>
    <property type="match status" value="1"/>
</dbReference>
<feature type="binding site" evidence="3">
    <location>
        <position position="45"/>
    </location>
    <ligand>
        <name>a divalent metal cation</name>
        <dbReference type="ChEBI" id="CHEBI:60240"/>
        <label>1</label>
    </ligand>
</feature>
<comment type="cofactor">
    <cofactor evidence="3">
        <name>a divalent metal cation</name>
        <dbReference type="ChEBI" id="CHEBI:60240"/>
    </cofactor>
    <text evidence="3">Binds 2 divalent metal cations per subunit.</text>
</comment>
<dbReference type="Gene3D" id="3.20.20.140">
    <property type="entry name" value="Metal-dependent hydrolases"/>
    <property type="match status" value="1"/>
</dbReference>
<dbReference type="GO" id="GO:0016788">
    <property type="term" value="F:hydrolase activity, acting on ester bonds"/>
    <property type="evidence" value="ECO:0007669"/>
    <property type="project" value="InterPro"/>
</dbReference>
<dbReference type="RefSeq" id="WP_097572544.1">
    <property type="nucleotide sequence ID" value="NZ_NWQG01000033.1"/>
</dbReference>
<dbReference type="EMBL" id="NWQG01000033">
    <property type="protein sequence ID" value="PDQ21902.1"/>
    <property type="molecule type" value="Genomic_DNA"/>
</dbReference>